<sequence length="78" mass="8182">MRRSFLILAAAAFVAAIPASAKAPWLGKLKAAGVADAKCTTCHTAMGKKDLNEVGTFSKAHMKNGEPDFQAVAAHIKK</sequence>
<evidence type="ECO:0000256" key="1">
    <source>
        <dbReference type="SAM" id="SignalP"/>
    </source>
</evidence>
<keyword evidence="1" id="KW-0732">Signal</keyword>
<name>A0AA48H4R1_9BACT</name>
<dbReference type="Proteomes" id="UP001228113">
    <property type="component" value="Chromosome"/>
</dbReference>
<dbReference type="AlphaFoldDB" id="A0AA48H4R1"/>
<accession>A0AA48H4R1</accession>
<keyword evidence="3" id="KW-1185">Reference proteome</keyword>
<evidence type="ECO:0000313" key="2">
    <source>
        <dbReference type="EMBL" id="BDU75943.1"/>
    </source>
</evidence>
<feature type="signal peptide" evidence="1">
    <location>
        <begin position="1"/>
        <end position="21"/>
    </location>
</feature>
<reference evidence="2" key="1">
    <citation type="journal article" date="2023" name="Int. J. Syst. Evol. Microbiol.">
        <title>Mesoterricola silvestris gen. nov., sp. nov., Mesoterricola sediminis sp. nov., Geothrix oryzae sp. nov., Geothrix edaphica sp. nov., Geothrix rubra sp. nov., and Geothrix limicola sp. nov., six novel members of Acidobacteriota isolated from soils.</title>
        <authorList>
            <person name="Itoh H."/>
            <person name="Sugisawa Y."/>
            <person name="Mise K."/>
            <person name="Xu Z."/>
            <person name="Kuniyasu M."/>
            <person name="Ushijima N."/>
            <person name="Kawano K."/>
            <person name="Kobayashi E."/>
            <person name="Shiratori Y."/>
            <person name="Masuda Y."/>
            <person name="Senoo K."/>
        </authorList>
    </citation>
    <scope>NUCLEOTIDE SEQUENCE</scope>
    <source>
        <strain evidence="2">W786</strain>
    </source>
</reference>
<organism evidence="2 3">
    <name type="scientific">Mesoterricola sediminis</name>
    <dbReference type="NCBI Taxonomy" id="2927980"/>
    <lineage>
        <taxon>Bacteria</taxon>
        <taxon>Pseudomonadati</taxon>
        <taxon>Acidobacteriota</taxon>
        <taxon>Holophagae</taxon>
        <taxon>Holophagales</taxon>
        <taxon>Holophagaceae</taxon>
        <taxon>Mesoterricola</taxon>
    </lineage>
</organism>
<evidence type="ECO:0008006" key="4">
    <source>
        <dbReference type="Google" id="ProtNLM"/>
    </source>
</evidence>
<evidence type="ECO:0000313" key="3">
    <source>
        <dbReference type="Proteomes" id="UP001228113"/>
    </source>
</evidence>
<feature type="chain" id="PRO_5041313788" description="Cytochrome c domain-containing protein" evidence="1">
    <location>
        <begin position="22"/>
        <end position="78"/>
    </location>
</feature>
<gene>
    <name evidence="2" type="ORF">METESE_09010</name>
</gene>
<proteinExistence type="predicted"/>
<protein>
    <recommendedName>
        <fullName evidence="4">Cytochrome c domain-containing protein</fullName>
    </recommendedName>
</protein>
<dbReference type="KEGG" id="msea:METESE_09010"/>
<dbReference type="RefSeq" id="WP_243346235.1">
    <property type="nucleotide sequence ID" value="NZ_AP027081.1"/>
</dbReference>
<dbReference type="EMBL" id="AP027081">
    <property type="protein sequence ID" value="BDU75943.1"/>
    <property type="molecule type" value="Genomic_DNA"/>
</dbReference>